<evidence type="ECO:0000256" key="3">
    <source>
        <dbReference type="ARBA" id="ARBA00022723"/>
    </source>
</evidence>
<comment type="subcellular location">
    <subcellularLocation>
        <location evidence="1">Cell envelope</location>
    </subcellularLocation>
</comment>
<dbReference type="PANTHER" id="PTHR42953">
    <property type="entry name" value="HIGH-AFFINITY ZINC UPTAKE SYSTEM PROTEIN ZNUA-RELATED"/>
    <property type="match status" value="1"/>
</dbReference>
<dbReference type="Proteomes" id="UP001296993">
    <property type="component" value="Unassembled WGS sequence"/>
</dbReference>
<dbReference type="PROSITE" id="PS51257">
    <property type="entry name" value="PROKAR_LIPOPROTEIN"/>
    <property type="match status" value="1"/>
</dbReference>
<proteinExistence type="predicted"/>
<evidence type="ECO:0000256" key="1">
    <source>
        <dbReference type="ARBA" id="ARBA00004196"/>
    </source>
</evidence>
<feature type="compositionally biased region" description="Basic and acidic residues" evidence="5">
    <location>
        <begin position="128"/>
        <end position="145"/>
    </location>
</feature>
<protein>
    <submittedName>
        <fullName evidence="7">Zinc/manganese transport system substrate-binding protein</fullName>
    </submittedName>
</protein>
<feature type="region of interest" description="Disordered" evidence="5">
    <location>
        <begin position="123"/>
        <end position="149"/>
    </location>
</feature>
<keyword evidence="8" id="KW-1185">Reference proteome</keyword>
<dbReference type="EMBL" id="JAGIOF010000001">
    <property type="protein sequence ID" value="MBP2387303.1"/>
    <property type="molecule type" value="Genomic_DNA"/>
</dbReference>
<feature type="chain" id="PRO_5047368898" evidence="6">
    <location>
        <begin position="28"/>
        <end position="323"/>
    </location>
</feature>
<keyword evidence="2" id="KW-0813">Transport</keyword>
<dbReference type="Pfam" id="PF01297">
    <property type="entry name" value="ZnuA"/>
    <property type="match status" value="1"/>
</dbReference>
<comment type="caution">
    <text evidence="7">The sequence shown here is derived from an EMBL/GenBank/DDBJ whole genome shotgun (WGS) entry which is preliminary data.</text>
</comment>
<evidence type="ECO:0000313" key="8">
    <source>
        <dbReference type="Proteomes" id="UP001296993"/>
    </source>
</evidence>
<feature type="signal peptide" evidence="6">
    <location>
        <begin position="1"/>
        <end position="27"/>
    </location>
</feature>
<dbReference type="SUPFAM" id="SSF53807">
    <property type="entry name" value="Helical backbone' metal receptor"/>
    <property type="match status" value="1"/>
</dbReference>
<gene>
    <name evidence="7" type="ORF">JOF47_002814</name>
</gene>
<evidence type="ECO:0000256" key="4">
    <source>
        <dbReference type="ARBA" id="ARBA00022729"/>
    </source>
</evidence>
<dbReference type="RefSeq" id="WP_209999487.1">
    <property type="nucleotide sequence ID" value="NZ_BAAAJY010000005.1"/>
</dbReference>
<organism evidence="7 8">
    <name type="scientific">Paeniglutamicibacter kerguelensis</name>
    <dbReference type="NCBI Taxonomy" id="254788"/>
    <lineage>
        <taxon>Bacteria</taxon>
        <taxon>Bacillati</taxon>
        <taxon>Actinomycetota</taxon>
        <taxon>Actinomycetes</taxon>
        <taxon>Micrococcales</taxon>
        <taxon>Micrococcaceae</taxon>
        <taxon>Paeniglutamicibacter</taxon>
    </lineage>
</organism>
<dbReference type="InterPro" id="IPR050492">
    <property type="entry name" value="Bact_metal-bind_prot9"/>
</dbReference>
<evidence type="ECO:0000256" key="2">
    <source>
        <dbReference type="ARBA" id="ARBA00022448"/>
    </source>
</evidence>
<evidence type="ECO:0000313" key="7">
    <source>
        <dbReference type="EMBL" id="MBP2387303.1"/>
    </source>
</evidence>
<accession>A0ABS4XFY3</accession>
<name>A0ABS4XFY3_9MICC</name>
<keyword evidence="3" id="KW-0479">Metal-binding</keyword>
<reference evidence="7 8" key="1">
    <citation type="submission" date="2021-03" db="EMBL/GenBank/DDBJ databases">
        <title>Sequencing the genomes of 1000 actinobacteria strains.</title>
        <authorList>
            <person name="Klenk H.-P."/>
        </authorList>
    </citation>
    <scope>NUCLEOTIDE SEQUENCE [LARGE SCALE GENOMIC DNA]</scope>
    <source>
        <strain evidence="7 8">DSM 15797</strain>
    </source>
</reference>
<dbReference type="PANTHER" id="PTHR42953:SF1">
    <property type="entry name" value="METAL-BINDING PROTEIN HI_0362-RELATED"/>
    <property type="match status" value="1"/>
</dbReference>
<evidence type="ECO:0000256" key="5">
    <source>
        <dbReference type="SAM" id="MobiDB-lite"/>
    </source>
</evidence>
<sequence>MTRKLGLTATALLGTLALAACGNTAQAQPSAEDSRIQVLSSTTVYANLAGEIGGDLVDSGSIIDSPSQDPHSYEATARDKLAVSKAQLVIGNGGGYDQFLDSLTQDLHLPEQAVLRAVDHSPVPAASPEHEEHEHEDEHDNDAHPGHAHANYNEHVWYDLDSMRELVPEIADRLSTIRPENRAAFEANAARLDAELSGLESGIKTLRGETQGRHFAMTEPVPFHLLADLGMEDLTPAGFSEAIEGGAEVSPQALKQMTDLLAAGKIDVLAYNTQTASPQTERIRDFALKQNVPVVDFSETLPADTGYTDWMAGNLQSIENNTK</sequence>
<keyword evidence="4 6" id="KW-0732">Signal</keyword>
<dbReference type="Gene3D" id="3.40.50.1980">
    <property type="entry name" value="Nitrogenase molybdenum iron protein domain"/>
    <property type="match status" value="2"/>
</dbReference>
<dbReference type="InterPro" id="IPR006127">
    <property type="entry name" value="ZnuA-like"/>
</dbReference>
<evidence type="ECO:0000256" key="6">
    <source>
        <dbReference type="SAM" id="SignalP"/>
    </source>
</evidence>